<dbReference type="Proteomes" id="UP001163603">
    <property type="component" value="Chromosome 12"/>
</dbReference>
<comment type="caution">
    <text evidence="1">The sequence shown here is derived from an EMBL/GenBank/DDBJ whole genome shotgun (WGS) entry which is preliminary data.</text>
</comment>
<organism evidence="1 2">
    <name type="scientific">Pistacia integerrima</name>
    <dbReference type="NCBI Taxonomy" id="434235"/>
    <lineage>
        <taxon>Eukaryota</taxon>
        <taxon>Viridiplantae</taxon>
        <taxon>Streptophyta</taxon>
        <taxon>Embryophyta</taxon>
        <taxon>Tracheophyta</taxon>
        <taxon>Spermatophyta</taxon>
        <taxon>Magnoliopsida</taxon>
        <taxon>eudicotyledons</taxon>
        <taxon>Gunneridae</taxon>
        <taxon>Pentapetalae</taxon>
        <taxon>rosids</taxon>
        <taxon>malvids</taxon>
        <taxon>Sapindales</taxon>
        <taxon>Anacardiaceae</taxon>
        <taxon>Pistacia</taxon>
    </lineage>
</organism>
<keyword evidence="2" id="KW-1185">Reference proteome</keyword>
<name>A0ACC0XJ01_9ROSI</name>
<evidence type="ECO:0000313" key="1">
    <source>
        <dbReference type="EMBL" id="KAJ0018085.1"/>
    </source>
</evidence>
<proteinExistence type="predicted"/>
<gene>
    <name evidence="1" type="ORF">Pint_09772</name>
</gene>
<protein>
    <submittedName>
        <fullName evidence="1">Uncharacterized protein</fullName>
    </submittedName>
</protein>
<dbReference type="EMBL" id="CM047747">
    <property type="protein sequence ID" value="KAJ0018085.1"/>
    <property type="molecule type" value="Genomic_DNA"/>
</dbReference>
<accession>A0ACC0XJ01</accession>
<sequence length="202" mass="23433">MLSLGCMLKIYMMKVRTNFEMYRIIRSTLESLKLHGATTKVTGVYQIKLRSKVKGIYDLVIQAWFIRVFFLQSKEPAELSKVCWLQVTGKTKVKRGKSYEIEFNITLKADGFGWNGLPLFLMAKIGARGKSIWKKIKPLEQTTNDKTFDIPKPEEKFIVKIPDNKSDEEQDLSFGFYEIWSNKWKGGLLINYATVKEVSERN</sequence>
<reference evidence="2" key="1">
    <citation type="journal article" date="2023" name="G3 (Bethesda)">
        <title>Genome assembly and association tests identify interacting loci associated with vigor, precocity, and sex in interspecific pistachio rootstocks.</title>
        <authorList>
            <person name="Palmer W."/>
            <person name="Jacygrad E."/>
            <person name="Sagayaradj S."/>
            <person name="Cavanaugh K."/>
            <person name="Han R."/>
            <person name="Bertier L."/>
            <person name="Beede B."/>
            <person name="Kafkas S."/>
            <person name="Golino D."/>
            <person name="Preece J."/>
            <person name="Michelmore R."/>
        </authorList>
    </citation>
    <scope>NUCLEOTIDE SEQUENCE [LARGE SCALE GENOMIC DNA]</scope>
</reference>
<evidence type="ECO:0000313" key="2">
    <source>
        <dbReference type="Proteomes" id="UP001163603"/>
    </source>
</evidence>